<dbReference type="InterPro" id="IPR012910">
    <property type="entry name" value="Plug_dom"/>
</dbReference>
<dbReference type="InterPro" id="IPR037066">
    <property type="entry name" value="Plug_dom_sf"/>
</dbReference>
<dbReference type="InterPro" id="IPR008969">
    <property type="entry name" value="CarboxyPept-like_regulatory"/>
</dbReference>
<dbReference type="SUPFAM" id="SSF56935">
    <property type="entry name" value="Porins"/>
    <property type="match status" value="1"/>
</dbReference>
<dbReference type="PANTHER" id="PTHR40980">
    <property type="entry name" value="PLUG DOMAIN-CONTAINING PROTEIN"/>
    <property type="match status" value="1"/>
</dbReference>
<organism evidence="6 7">
    <name type="scientific">Pedobacter caeni</name>
    <dbReference type="NCBI Taxonomy" id="288992"/>
    <lineage>
        <taxon>Bacteria</taxon>
        <taxon>Pseudomonadati</taxon>
        <taxon>Bacteroidota</taxon>
        <taxon>Sphingobacteriia</taxon>
        <taxon>Sphingobacteriales</taxon>
        <taxon>Sphingobacteriaceae</taxon>
        <taxon>Pedobacter</taxon>
    </lineage>
</organism>
<dbReference type="STRING" id="288992.SAMN04488522_1021304"/>
<dbReference type="GO" id="GO:0009279">
    <property type="term" value="C:cell outer membrane"/>
    <property type="evidence" value="ECO:0007669"/>
    <property type="project" value="UniProtKB-SubCell"/>
</dbReference>
<dbReference type="SUPFAM" id="SSF49464">
    <property type="entry name" value="Carboxypeptidase regulatory domain-like"/>
    <property type="match status" value="1"/>
</dbReference>
<dbReference type="EMBL" id="FQUQ01000002">
    <property type="protein sequence ID" value="SHF44634.1"/>
    <property type="molecule type" value="Genomic_DNA"/>
</dbReference>
<feature type="domain" description="Outer membrane protein beta-barrel" evidence="5">
    <location>
        <begin position="398"/>
        <end position="806"/>
    </location>
</feature>
<reference evidence="7" key="1">
    <citation type="submission" date="2016-11" db="EMBL/GenBank/DDBJ databases">
        <authorList>
            <person name="Varghese N."/>
            <person name="Submissions S."/>
        </authorList>
    </citation>
    <scope>NUCLEOTIDE SEQUENCE [LARGE SCALE GENOMIC DNA]</scope>
    <source>
        <strain evidence="7">DSM 16990</strain>
    </source>
</reference>
<keyword evidence="7" id="KW-1185">Reference proteome</keyword>
<evidence type="ECO:0000313" key="6">
    <source>
        <dbReference type="EMBL" id="SHF44634.1"/>
    </source>
</evidence>
<feature type="domain" description="TonB-dependent receptor plug" evidence="4">
    <location>
        <begin position="150"/>
        <end position="229"/>
    </location>
</feature>
<dbReference type="Gene3D" id="2.170.130.10">
    <property type="entry name" value="TonB-dependent receptor, plug domain"/>
    <property type="match status" value="1"/>
</dbReference>
<keyword evidence="3" id="KW-0998">Cell outer membrane</keyword>
<dbReference type="Pfam" id="PF14905">
    <property type="entry name" value="OMP_b-brl_3"/>
    <property type="match status" value="1"/>
</dbReference>
<dbReference type="Pfam" id="PF13715">
    <property type="entry name" value="CarbopepD_reg_2"/>
    <property type="match status" value="1"/>
</dbReference>
<comment type="subcellular location">
    <subcellularLocation>
        <location evidence="1">Cell outer membrane</location>
    </subcellularLocation>
</comment>
<proteinExistence type="predicted"/>
<evidence type="ECO:0000313" key="7">
    <source>
        <dbReference type="Proteomes" id="UP000184287"/>
    </source>
</evidence>
<evidence type="ECO:0000256" key="2">
    <source>
        <dbReference type="ARBA" id="ARBA00023136"/>
    </source>
</evidence>
<dbReference type="Proteomes" id="UP000184287">
    <property type="component" value="Unassembled WGS sequence"/>
</dbReference>
<sequence length="808" mass="91100">MLPMMIKIKHLLVLLIFLPFASWSQVHTVTLSGTIKDAKSKTTIPFVNVLLKNAKDSSFVAGGLSNDHGLFSMEGIKSGNYLLAISYVGYTTRIQPVLLGNLSNFQDLGIIELQEDAKALKEVVISGQQQDGLNAKMDKKSFSVAANISQAGGSVLQAMKNLPGVTTTSDGKLELRGSDKVAILIDGKQSAITGFGGQTSLDNIPASAIERIEIINNPSAKFDANGNAGIINIIYKKNKQEGFNGKIGLSAGLGALWQRKENLPGIRPQYQGTPKLNPSLSLNYRKNKVNTFFQGDWLYTQTLNRNEFAERTYDNGEQIQQQVKRNRITTFATAKTGMDWTINANNTFNVSALFNREKITDRGDIPYFNSLNMERLRLWQFLEDEVKYTATASANYSHHFEQPGHQLNASFNYTFHREDEKYFFTNIMPSFTGEDSFKLLSDERVSDLNVDYVRPLKYGRIEGGLKFRSRSIPVNMQFFPGLNSPLDVNAGGWADYKETIPALYGNYVFESNKFELEAGLRLEYVKVDYKVNPGHNTYKSDGYEYTKPYPNLRLAYKLDERNKFSVFYNYRIDRPNEVDIRIFPKYDEPELIKVGNPALRPQFTSSFELGYKNNWDKGNLYTALYHRITDGTITRIATQAPGSTLLYNIFQNAGRSYNSGLELIFQQKLTDWLSLNTNANIYQNTINAFSVENKYPVSVAYSAPRQQLISGNLKVNGAFKLPQKFEAQLTGIYLAPDIIPQGKIDSRFSLDMGIKKDIQKGAGELFLNATDVLNTLRISKRITGNGFQLKSTDYLETQVFRLGYSYKF</sequence>
<name>A0A1M5BQ19_9SPHI</name>
<accession>A0A1M5BQ19</accession>
<protein>
    <submittedName>
        <fullName evidence="6">Outer membrane receptor proteins, mostly Fe transport</fullName>
    </submittedName>
</protein>
<keyword evidence="2" id="KW-0472">Membrane</keyword>
<gene>
    <name evidence="6" type="ORF">SAMN04488522_1021304</name>
</gene>
<dbReference type="PANTHER" id="PTHR40980:SF4">
    <property type="entry name" value="TONB-DEPENDENT RECEPTOR-LIKE BETA-BARREL DOMAIN-CONTAINING PROTEIN"/>
    <property type="match status" value="1"/>
</dbReference>
<dbReference type="InterPro" id="IPR036942">
    <property type="entry name" value="Beta-barrel_TonB_sf"/>
</dbReference>
<dbReference type="Gene3D" id="2.40.170.20">
    <property type="entry name" value="TonB-dependent receptor, beta-barrel domain"/>
    <property type="match status" value="1"/>
</dbReference>
<evidence type="ECO:0000256" key="1">
    <source>
        <dbReference type="ARBA" id="ARBA00004442"/>
    </source>
</evidence>
<evidence type="ECO:0000259" key="4">
    <source>
        <dbReference type="Pfam" id="PF07715"/>
    </source>
</evidence>
<dbReference type="AlphaFoldDB" id="A0A1M5BQ19"/>
<evidence type="ECO:0000256" key="3">
    <source>
        <dbReference type="ARBA" id="ARBA00023237"/>
    </source>
</evidence>
<keyword evidence="6" id="KW-0675">Receptor</keyword>
<dbReference type="Pfam" id="PF07715">
    <property type="entry name" value="Plug"/>
    <property type="match status" value="1"/>
</dbReference>
<evidence type="ECO:0000259" key="5">
    <source>
        <dbReference type="Pfam" id="PF14905"/>
    </source>
</evidence>
<dbReference type="InterPro" id="IPR041700">
    <property type="entry name" value="OMP_b-brl_3"/>
</dbReference>